<evidence type="ECO:0000256" key="19">
    <source>
        <dbReference type="ARBA" id="ARBA00025152"/>
    </source>
</evidence>
<dbReference type="InterPro" id="IPR050732">
    <property type="entry name" value="Beta-glucan_modifiers"/>
</dbReference>
<evidence type="ECO:0000256" key="20">
    <source>
        <dbReference type="ARBA" id="ARBA00032134"/>
    </source>
</evidence>
<dbReference type="GO" id="GO:0005886">
    <property type="term" value="C:plasma membrane"/>
    <property type="evidence" value="ECO:0007669"/>
    <property type="project" value="UniProtKB-SubCell"/>
</dbReference>
<gene>
    <name evidence="24" type="ORF">VPNG_02894</name>
</gene>
<evidence type="ECO:0000256" key="14">
    <source>
        <dbReference type="ARBA" id="ARBA00023180"/>
    </source>
</evidence>
<evidence type="ECO:0000256" key="15">
    <source>
        <dbReference type="ARBA" id="ARBA00023277"/>
    </source>
</evidence>
<keyword evidence="14" id="KW-0325">Glycoprotein</keyword>
<keyword evidence="7" id="KW-1003">Cell membrane</keyword>
<comment type="function">
    <text evidence="19">Glucanases play a role in cell expansion during growth, in cell-cell fusion during mating, and in spore release during sporulation. This enzyme may be involved in beta-glucan degradation and also function biosynthetically as a transglycosylase.</text>
</comment>
<comment type="subcellular location">
    <subcellularLocation>
        <location evidence="3">Cell membrane</location>
        <topology evidence="3">Lipid-anchor</topology>
        <topology evidence="3">GPI-anchor</topology>
    </subcellularLocation>
    <subcellularLocation>
        <location evidence="2">Secreted</location>
        <location evidence="2">Cell wall</location>
    </subcellularLocation>
</comment>
<evidence type="ECO:0000256" key="7">
    <source>
        <dbReference type="ARBA" id="ARBA00022475"/>
    </source>
</evidence>
<dbReference type="InterPro" id="IPR000490">
    <property type="entry name" value="Glyco_hydro_17"/>
</dbReference>
<accession>A0A423XJD9</accession>
<reference evidence="24 25" key="1">
    <citation type="submission" date="2015-09" db="EMBL/GenBank/DDBJ databases">
        <title>Host preference determinants of Valsa canker pathogens revealed by comparative genomics.</title>
        <authorList>
            <person name="Yin Z."/>
            <person name="Huang L."/>
        </authorList>
    </citation>
    <scope>NUCLEOTIDE SEQUENCE [LARGE SCALE GENOMIC DNA]</scope>
    <source>
        <strain evidence="24 25">SXYLt</strain>
    </source>
</reference>
<proteinExistence type="inferred from homology"/>
<dbReference type="AlphaFoldDB" id="A0A423XJD9"/>
<evidence type="ECO:0000256" key="13">
    <source>
        <dbReference type="ARBA" id="ARBA00023136"/>
    </source>
</evidence>
<comment type="catalytic activity">
    <reaction evidence="1">
        <text>Hydrolysis of (1-&gt;3)-beta-D-glucosidic linkages in (1-&gt;3)-beta-D-glucans.</text>
        <dbReference type="EC" id="3.2.1.39"/>
    </reaction>
</comment>
<keyword evidence="25" id="KW-1185">Reference proteome</keyword>
<evidence type="ECO:0000256" key="3">
    <source>
        <dbReference type="ARBA" id="ARBA00004609"/>
    </source>
</evidence>
<name>A0A423XJD9_9PEZI</name>
<evidence type="ECO:0000256" key="18">
    <source>
        <dbReference type="ARBA" id="ARBA00023326"/>
    </source>
</evidence>
<evidence type="ECO:0000256" key="8">
    <source>
        <dbReference type="ARBA" id="ARBA00022512"/>
    </source>
</evidence>
<dbReference type="GO" id="GO:0009986">
    <property type="term" value="C:cell surface"/>
    <property type="evidence" value="ECO:0007669"/>
    <property type="project" value="TreeGrafter"/>
</dbReference>
<dbReference type="GO" id="GO:0071555">
    <property type="term" value="P:cell wall organization"/>
    <property type="evidence" value="ECO:0007669"/>
    <property type="project" value="UniProtKB-KW"/>
</dbReference>
<keyword evidence="11 23" id="KW-0732">Signal</keyword>
<dbReference type="GO" id="GO:0042973">
    <property type="term" value="F:glucan endo-1,3-beta-D-glucosidase activity"/>
    <property type="evidence" value="ECO:0007669"/>
    <property type="project" value="UniProtKB-EC"/>
</dbReference>
<keyword evidence="8" id="KW-0134">Cell wall</keyword>
<evidence type="ECO:0000256" key="11">
    <source>
        <dbReference type="ARBA" id="ARBA00022729"/>
    </source>
</evidence>
<evidence type="ECO:0000256" key="16">
    <source>
        <dbReference type="ARBA" id="ARBA00023288"/>
    </source>
</evidence>
<evidence type="ECO:0000256" key="1">
    <source>
        <dbReference type="ARBA" id="ARBA00000382"/>
    </source>
</evidence>
<evidence type="ECO:0000256" key="5">
    <source>
        <dbReference type="ARBA" id="ARBA00012780"/>
    </source>
</evidence>
<keyword evidence="10" id="KW-0336">GPI-anchor</keyword>
<evidence type="ECO:0000256" key="17">
    <source>
        <dbReference type="ARBA" id="ARBA00023316"/>
    </source>
</evidence>
<organism evidence="24 25">
    <name type="scientific">Cytospora leucostoma</name>
    <dbReference type="NCBI Taxonomy" id="1230097"/>
    <lineage>
        <taxon>Eukaryota</taxon>
        <taxon>Fungi</taxon>
        <taxon>Dikarya</taxon>
        <taxon>Ascomycota</taxon>
        <taxon>Pezizomycotina</taxon>
        <taxon>Sordariomycetes</taxon>
        <taxon>Sordariomycetidae</taxon>
        <taxon>Diaporthales</taxon>
        <taxon>Cytosporaceae</taxon>
        <taxon>Cytospora</taxon>
    </lineage>
</organism>
<dbReference type="SUPFAM" id="SSF51445">
    <property type="entry name" value="(Trans)glycosidases"/>
    <property type="match status" value="1"/>
</dbReference>
<comment type="caution">
    <text evidence="24">The sequence shown here is derived from an EMBL/GenBank/DDBJ whole genome shotgun (WGS) entry which is preliminary data.</text>
</comment>
<dbReference type="InterPro" id="IPR017853">
    <property type="entry name" value="GH"/>
</dbReference>
<protein>
    <recommendedName>
        <fullName evidence="6">Probable glucan endo-1,3-beta-glucosidase eglC</fullName>
        <ecNumber evidence="5">3.2.1.39</ecNumber>
    </recommendedName>
    <alternativeName>
        <fullName evidence="20">Endo-1,3-beta-glucanase eglC</fullName>
    </alternativeName>
    <alternativeName>
        <fullName evidence="21">Laminarinase eglC</fullName>
    </alternativeName>
</protein>
<keyword evidence="13" id="KW-0472">Membrane</keyword>
<keyword evidence="9" id="KW-0964">Secreted</keyword>
<evidence type="ECO:0000313" key="25">
    <source>
        <dbReference type="Proteomes" id="UP000285146"/>
    </source>
</evidence>
<dbReference type="FunCoup" id="A0A423XJD9">
    <property type="interactions" value="381"/>
</dbReference>
<evidence type="ECO:0000256" key="21">
    <source>
        <dbReference type="ARBA" id="ARBA00032906"/>
    </source>
</evidence>
<evidence type="ECO:0000256" key="9">
    <source>
        <dbReference type="ARBA" id="ARBA00022525"/>
    </source>
</evidence>
<evidence type="ECO:0000256" key="6">
    <source>
        <dbReference type="ARBA" id="ARBA00019762"/>
    </source>
</evidence>
<dbReference type="STRING" id="1230097.A0A423XJD9"/>
<dbReference type="GO" id="GO:0005576">
    <property type="term" value="C:extracellular region"/>
    <property type="evidence" value="ECO:0007669"/>
    <property type="project" value="TreeGrafter"/>
</dbReference>
<dbReference type="GO" id="GO:0000272">
    <property type="term" value="P:polysaccharide catabolic process"/>
    <property type="evidence" value="ECO:0007669"/>
    <property type="project" value="UniProtKB-KW"/>
</dbReference>
<keyword evidence="15" id="KW-0119">Carbohydrate metabolism</keyword>
<keyword evidence="12" id="KW-0378">Hydrolase</keyword>
<dbReference type="EMBL" id="LKEB01000005">
    <property type="protein sequence ID" value="ROW16505.1"/>
    <property type="molecule type" value="Genomic_DNA"/>
</dbReference>
<dbReference type="Proteomes" id="UP000285146">
    <property type="component" value="Unassembled WGS sequence"/>
</dbReference>
<dbReference type="Gene3D" id="3.20.20.80">
    <property type="entry name" value="Glycosidases"/>
    <property type="match status" value="1"/>
</dbReference>
<evidence type="ECO:0000256" key="2">
    <source>
        <dbReference type="ARBA" id="ARBA00004191"/>
    </source>
</evidence>
<dbReference type="EC" id="3.2.1.39" evidence="5"/>
<dbReference type="PANTHER" id="PTHR16631">
    <property type="entry name" value="GLUCAN 1,3-BETA-GLUCOSIDASE"/>
    <property type="match status" value="1"/>
</dbReference>
<dbReference type="GO" id="GO:0009277">
    <property type="term" value="C:fungal-type cell wall"/>
    <property type="evidence" value="ECO:0007669"/>
    <property type="project" value="TreeGrafter"/>
</dbReference>
<evidence type="ECO:0000256" key="23">
    <source>
        <dbReference type="SAM" id="SignalP"/>
    </source>
</evidence>
<evidence type="ECO:0000256" key="12">
    <source>
        <dbReference type="ARBA" id="ARBA00022801"/>
    </source>
</evidence>
<evidence type="ECO:0000256" key="10">
    <source>
        <dbReference type="ARBA" id="ARBA00022622"/>
    </source>
</evidence>
<feature type="signal peptide" evidence="23">
    <location>
        <begin position="1"/>
        <end position="20"/>
    </location>
</feature>
<comment type="similarity">
    <text evidence="4 22">Belongs to the glycosyl hydrolase 17 family.</text>
</comment>
<keyword evidence="16" id="KW-0449">Lipoprotein</keyword>
<evidence type="ECO:0000313" key="24">
    <source>
        <dbReference type="EMBL" id="ROW16505.1"/>
    </source>
</evidence>
<evidence type="ECO:0000256" key="22">
    <source>
        <dbReference type="RuleBase" id="RU004335"/>
    </source>
</evidence>
<dbReference type="Pfam" id="PF00332">
    <property type="entry name" value="Glyco_hydro_17"/>
    <property type="match status" value="1"/>
</dbReference>
<dbReference type="PANTHER" id="PTHR16631:SF13">
    <property type="entry name" value="GLUCAN ENDO-1,3-BETA-GLUCOSIDASE EGLC-RELATED"/>
    <property type="match status" value="1"/>
</dbReference>
<dbReference type="GO" id="GO:0098552">
    <property type="term" value="C:side of membrane"/>
    <property type="evidence" value="ECO:0007669"/>
    <property type="project" value="UniProtKB-KW"/>
</dbReference>
<feature type="chain" id="PRO_5019171144" description="Probable glucan endo-1,3-beta-glucosidase eglC" evidence="23">
    <location>
        <begin position="21"/>
        <end position="313"/>
    </location>
</feature>
<sequence length="313" mass="34257">MKISQAFLPLLATLVTPTAAYWRGFNVKSNTADGKTCKTKDDWKDVFQAIQTFPNGINAARLFFSNKCDSLKNAVPEAIATGTHILVGIDDSDSDFEEEKGALLSAIETYGFDWIVGISIGSESLYRGGINPSSLTNKINDVRAMVQGIDGYDPKKKFVEVGHVDTTNAWFDTANTAVIRACDFIGVDIYPYFQSDVDNNIDNARNLFTNAITQAQATVSKALEGSSSGRMPSVWVTETGWPVNGAANGNAVPSVSNAASYFQQVACPYFGKMNTFWFTYQDWFALPSFAVVDADGQKYFSQVCASGKRFKQF</sequence>
<dbReference type="InParanoid" id="A0A423XJD9"/>
<evidence type="ECO:0000256" key="4">
    <source>
        <dbReference type="ARBA" id="ARBA00008773"/>
    </source>
</evidence>
<keyword evidence="18" id="KW-0624">Polysaccharide degradation</keyword>
<dbReference type="OrthoDB" id="1293114at2759"/>
<keyword evidence="17" id="KW-0961">Cell wall biogenesis/degradation</keyword>